<accession>A0A0L8FUQ4</accession>
<feature type="region of interest" description="Disordered" evidence="1">
    <location>
        <begin position="55"/>
        <end position="78"/>
    </location>
</feature>
<reference evidence="2" key="1">
    <citation type="submission" date="2015-07" db="EMBL/GenBank/DDBJ databases">
        <title>MeaNS - Measles Nucleotide Surveillance Program.</title>
        <authorList>
            <person name="Tran T."/>
            <person name="Druce J."/>
        </authorList>
    </citation>
    <scope>NUCLEOTIDE SEQUENCE</scope>
    <source>
        <strain evidence="2">UCB-OBI-ISO-001</strain>
        <tissue evidence="2">Gonad</tissue>
    </source>
</reference>
<protein>
    <submittedName>
        <fullName evidence="2">Uncharacterized protein</fullName>
    </submittedName>
</protein>
<evidence type="ECO:0000256" key="1">
    <source>
        <dbReference type="SAM" id="MobiDB-lite"/>
    </source>
</evidence>
<evidence type="ECO:0000313" key="2">
    <source>
        <dbReference type="EMBL" id="KOF68368.1"/>
    </source>
</evidence>
<sequence>MWPESVQDYEGFSPEDIQLEAVNNAVKLGKVLVGEGFDIAPEEINNFIDAHSETRTNEDLLTKPAGEEEGVPDPEEVEGEVGLANERLSDLSRTAKKLCVCLCVCEHDCFTFLKYLKNFVLYLTRN</sequence>
<feature type="compositionally biased region" description="Acidic residues" evidence="1">
    <location>
        <begin position="67"/>
        <end position="78"/>
    </location>
</feature>
<proteinExistence type="predicted"/>
<dbReference type="EMBL" id="KQ426341">
    <property type="protein sequence ID" value="KOF68368.1"/>
    <property type="molecule type" value="Genomic_DNA"/>
</dbReference>
<name>A0A0L8FUQ4_OCTBM</name>
<dbReference type="AlphaFoldDB" id="A0A0L8FUQ4"/>
<organism evidence="2">
    <name type="scientific">Octopus bimaculoides</name>
    <name type="common">California two-spotted octopus</name>
    <dbReference type="NCBI Taxonomy" id="37653"/>
    <lineage>
        <taxon>Eukaryota</taxon>
        <taxon>Metazoa</taxon>
        <taxon>Spiralia</taxon>
        <taxon>Lophotrochozoa</taxon>
        <taxon>Mollusca</taxon>
        <taxon>Cephalopoda</taxon>
        <taxon>Coleoidea</taxon>
        <taxon>Octopodiformes</taxon>
        <taxon>Octopoda</taxon>
        <taxon>Incirrata</taxon>
        <taxon>Octopodidae</taxon>
        <taxon>Octopus</taxon>
    </lineage>
</organism>
<gene>
    <name evidence="2" type="ORF">OCBIM_22007428mg</name>
</gene>